<dbReference type="InterPro" id="IPR003018">
    <property type="entry name" value="GAF"/>
</dbReference>
<dbReference type="PANTHER" id="PTHR45138:SF9">
    <property type="entry name" value="DIGUANYLATE CYCLASE DGCM-RELATED"/>
    <property type="match status" value="1"/>
</dbReference>
<dbReference type="InterPro" id="IPR001789">
    <property type="entry name" value="Sig_transdc_resp-reg_receiver"/>
</dbReference>
<evidence type="ECO:0000256" key="3">
    <source>
        <dbReference type="ARBA" id="ARBA00022777"/>
    </source>
</evidence>
<dbReference type="EC" id="2.7.7.65" evidence="1"/>
<dbReference type="InterPro" id="IPR035965">
    <property type="entry name" value="PAS-like_dom_sf"/>
</dbReference>
<dbReference type="InterPro" id="IPR013767">
    <property type="entry name" value="PAS_fold"/>
</dbReference>
<evidence type="ECO:0000259" key="7">
    <source>
        <dbReference type="PROSITE" id="PS50112"/>
    </source>
</evidence>
<dbReference type="STRING" id="479434.Sthe_2789"/>
<feature type="modified residue" description="4-aspartylphosphate" evidence="5">
    <location>
        <position position="49"/>
    </location>
</feature>
<feature type="domain" description="GGDEF" evidence="8">
    <location>
        <begin position="612"/>
        <end position="745"/>
    </location>
</feature>
<dbReference type="PROSITE" id="PS50110">
    <property type="entry name" value="RESPONSE_REGULATORY"/>
    <property type="match status" value="1"/>
</dbReference>
<evidence type="ECO:0000256" key="4">
    <source>
        <dbReference type="ARBA" id="ARBA00034247"/>
    </source>
</evidence>
<name>D1C8Q9_SPHTD</name>
<evidence type="ECO:0000259" key="6">
    <source>
        <dbReference type="PROSITE" id="PS50110"/>
    </source>
</evidence>
<evidence type="ECO:0000313" key="9">
    <source>
        <dbReference type="EMBL" id="ACZ40202.1"/>
    </source>
</evidence>
<gene>
    <name evidence="9" type="ordered locus">Sthe_2789</name>
</gene>
<evidence type="ECO:0000256" key="1">
    <source>
        <dbReference type="ARBA" id="ARBA00012528"/>
    </source>
</evidence>
<feature type="domain" description="PAS" evidence="7">
    <location>
        <begin position="300"/>
        <end position="354"/>
    </location>
</feature>
<proteinExistence type="predicted"/>
<organism evidence="9 10">
    <name type="scientific">Sphaerobacter thermophilus (strain ATCC 49802 / DSM 20745 / KCCM 41009 / NCIMB 13125 / S 6022)</name>
    <dbReference type="NCBI Taxonomy" id="479434"/>
    <lineage>
        <taxon>Bacteria</taxon>
        <taxon>Pseudomonadati</taxon>
        <taxon>Thermomicrobiota</taxon>
        <taxon>Thermomicrobia</taxon>
        <taxon>Sphaerobacterales</taxon>
        <taxon>Sphaerobacterineae</taxon>
        <taxon>Sphaerobacteraceae</taxon>
        <taxon>Sphaerobacter</taxon>
    </lineage>
</organism>
<dbReference type="SMART" id="SM00065">
    <property type="entry name" value="GAF"/>
    <property type="match status" value="2"/>
</dbReference>
<dbReference type="GO" id="GO:0052621">
    <property type="term" value="F:diguanylate cyclase activity"/>
    <property type="evidence" value="ECO:0007669"/>
    <property type="project" value="UniProtKB-EC"/>
</dbReference>
<dbReference type="NCBIfam" id="TIGR00229">
    <property type="entry name" value="sensory_box"/>
    <property type="match status" value="1"/>
</dbReference>
<evidence type="ECO:0000259" key="8">
    <source>
        <dbReference type="PROSITE" id="PS50887"/>
    </source>
</evidence>
<dbReference type="FunFam" id="3.30.70.270:FF:000001">
    <property type="entry name" value="Diguanylate cyclase domain protein"/>
    <property type="match status" value="1"/>
</dbReference>
<accession>D1C8Q9</accession>
<dbReference type="EMBL" id="CP001824">
    <property type="protein sequence ID" value="ACZ40202.1"/>
    <property type="molecule type" value="Genomic_DNA"/>
</dbReference>
<evidence type="ECO:0000256" key="2">
    <source>
        <dbReference type="ARBA" id="ARBA00022679"/>
    </source>
</evidence>
<dbReference type="SUPFAM" id="SSF55781">
    <property type="entry name" value="GAF domain-like"/>
    <property type="match status" value="2"/>
</dbReference>
<dbReference type="SUPFAM" id="SSF55785">
    <property type="entry name" value="PYP-like sensor domain (PAS domain)"/>
    <property type="match status" value="1"/>
</dbReference>
<dbReference type="InterPro" id="IPR029787">
    <property type="entry name" value="Nucleotide_cyclase"/>
</dbReference>
<reference evidence="9 10" key="2">
    <citation type="journal article" date="2010" name="Stand. Genomic Sci.">
        <title>Complete genome sequence of Desulfohalobium retbaense type strain (HR(100)).</title>
        <authorList>
            <person name="Spring S."/>
            <person name="Nolan M."/>
            <person name="Lapidus A."/>
            <person name="Glavina Del Rio T."/>
            <person name="Copeland A."/>
            <person name="Tice H."/>
            <person name="Cheng J.F."/>
            <person name="Lucas S."/>
            <person name="Land M."/>
            <person name="Chen F."/>
            <person name="Bruce D."/>
            <person name="Goodwin L."/>
            <person name="Pitluck S."/>
            <person name="Ivanova N."/>
            <person name="Mavromatis K."/>
            <person name="Mikhailova N."/>
            <person name="Pati A."/>
            <person name="Chen A."/>
            <person name="Palaniappan K."/>
            <person name="Hauser L."/>
            <person name="Chang Y.J."/>
            <person name="Jeffries C.D."/>
            <person name="Munk C."/>
            <person name="Kiss H."/>
            <person name="Chain P."/>
            <person name="Han C."/>
            <person name="Brettin T."/>
            <person name="Detter J.C."/>
            <person name="Schuler E."/>
            <person name="Goker M."/>
            <person name="Rohde M."/>
            <person name="Bristow J."/>
            <person name="Eisen J.A."/>
            <person name="Markowitz V."/>
            <person name="Hugenholtz P."/>
            <person name="Kyrpides N.C."/>
            <person name="Klenk H.P."/>
        </authorList>
    </citation>
    <scope>NUCLEOTIDE SEQUENCE [LARGE SCALE GENOMIC DNA]</scope>
    <source>
        <strain evidence="10">ATCC 49802 / DSM 20745 / S 6022</strain>
    </source>
</reference>
<dbReference type="GO" id="GO:0006355">
    <property type="term" value="P:regulation of DNA-templated transcription"/>
    <property type="evidence" value="ECO:0007669"/>
    <property type="project" value="InterPro"/>
</dbReference>
<evidence type="ECO:0000313" key="10">
    <source>
        <dbReference type="Proteomes" id="UP000002027"/>
    </source>
</evidence>
<keyword evidence="2" id="KW-0808">Transferase</keyword>
<dbReference type="CDD" id="cd01949">
    <property type="entry name" value="GGDEF"/>
    <property type="match status" value="1"/>
</dbReference>
<dbReference type="InterPro" id="IPR000014">
    <property type="entry name" value="PAS"/>
</dbReference>
<dbReference type="SMART" id="SM00091">
    <property type="entry name" value="PAS"/>
    <property type="match status" value="1"/>
</dbReference>
<dbReference type="InterPro" id="IPR011006">
    <property type="entry name" value="CheY-like_superfamily"/>
</dbReference>
<dbReference type="InterPro" id="IPR000160">
    <property type="entry name" value="GGDEF_dom"/>
</dbReference>
<dbReference type="SMART" id="SM00267">
    <property type="entry name" value="GGDEF"/>
    <property type="match status" value="1"/>
</dbReference>
<dbReference type="Gene3D" id="3.30.70.270">
    <property type="match status" value="1"/>
</dbReference>
<sequence>MLVVSDRHDLREHLLAILERLGGSATGVATVAEAIAHAAEHPPEVVVLDVTLIPDDDAGWVESLRPRLGDPIVVGALADAETTQTAALMAAGVDAVLGIPLTEADVERLLGLRRALTLESKAEQRRHLRRMNAIRQLALEVLDLTESPEQLGEALEVARRLLDARGLAVWLLAEGENRLAALAVVGVPDAFVRHIEERSVGRGQALVEAVVRNQHEPLRYTGASSDARRLSDPAVAEEAGIGLATIVPVRHGSTIYGLLSVYYGDAADYEPLDRPIGDVLAAALAAALATMRLRRKLAITEQLYRELVEGMPMGVVLCDTEGTIHLVNAAMSDLTGRSAESLVGTPLASLFLNPAAIPWEAWRAVSQTPSDEVVLFFCGPGGRRLTTACRARTLSLPGEAGTAPTTYVQVTVEDITVPHRRLHELELLHDLSQLIARGGDADVAFRLVAERLTGGLGYRRVVLATLTPDGEHLEDRSQMGSIPDLALRWPIDRGITGRALRENRSLLVHDVRSDPDYIEIDPAIRSELVAVIRSAGRPVGVLNIETDISHPLDDQDMALAEGIAVHLGLLLDQMEFTQRLELQARTDPATGIANRRVLLEHLQSLAGNPRVSTAALFLIDMDKFKEVNDQYGHLVGDAVLEQVVRRLAGNLRPDDLLARYAGDELAVVLRNVDLRAALEVADRLRRTVADLPFEHGDALLPLTISVGIAMFPHQGTTPDELLAAADQAMYGAKLRGGNAVHSDLTSI</sequence>
<dbReference type="Gene3D" id="3.30.450.20">
    <property type="entry name" value="PAS domain"/>
    <property type="match status" value="1"/>
</dbReference>
<dbReference type="GO" id="GO:0000160">
    <property type="term" value="P:phosphorelay signal transduction system"/>
    <property type="evidence" value="ECO:0007669"/>
    <property type="project" value="InterPro"/>
</dbReference>
<dbReference type="PROSITE" id="PS50887">
    <property type="entry name" value="GGDEF"/>
    <property type="match status" value="1"/>
</dbReference>
<dbReference type="Pfam" id="PF00990">
    <property type="entry name" value="GGDEF"/>
    <property type="match status" value="1"/>
</dbReference>
<dbReference type="InParanoid" id="D1C8Q9"/>
<dbReference type="Pfam" id="PF00989">
    <property type="entry name" value="PAS"/>
    <property type="match status" value="1"/>
</dbReference>
<dbReference type="Pfam" id="PF13185">
    <property type="entry name" value="GAF_2"/>
    <property type="match status" value="2"/>
</dbReference>
<comment type="catalytic activity">
    <reaction evidence="4">
        <text>2 GTP = 3',3'-c-di-GMP + 2 diphosphate</text>
        <dbReference type="Rhea" id="RHEA:24898"/>
        <dbReference type="ChEBI" id="CHEBI:33019"/>
        <dbReference type="ChEBI" id="CHEBI:37565"/>
        <dbReference type="ChEBI" id="CHEBI:58805"/>
        <dbReference type="EC" id="2.7.7.65"/>
    </reaction>
</comment>
<dbReference type="Gene3D" id="3.40.50.2300">
    <property type="match status" value="1"/>
</dbReference>
<reference evidence="10" key="1">
    <citation type="submission" date="2009-11" db="EMBL/GenBank/DDBJ databases">
        <title>The complete chromosome 2 of Sphaerobacter thermophilus DSM 20745.</title>
        <authorList>
            <person name="Lucas S."/>
            <person name="Copeland A."/>
            <person name="Lapidus A."/>
            <person name="Glavina del Rio T."/>
            <person name="Dalin E."/>
            <person name="Tice H."/>
            <person name="Bruce D."/>
            <person name="Goodwin L."/>
            <person name="Pitluck S."/>
            <person name="Kyrpides N."/>
            <person name="Mavromatis K."/>
            <person name="Ivanova N."/>
            <person name="Mikhailova N."/>
            <person name="LaButti K.M."/>
            <person name="Clum A."/>
            <person name="Sun H.I."/>
            <person name="Brettin T."/>
            <person name="Detter J.C."/>
            <person name="Han C."/>
            <person name="Larimer F."/>
            <person name="Land M."/>
            <person name="Hauser L."/>
            <person name="Markowitz V."/>
            <person name="Cheng J.F."/>
            <person name="Hugenholtz P."/>
            <person name="Woyke T."/>
            <person name="Wu D."/>
            <person name="Steenblock K."/>
            <person name="Schneider S."/>
            <person name="Pukall R."/>
            <person name="Goeker M."/>
            <person name="Klenk H.P."/>
            <person name="Eisen J.A."/>
        </authorList>
    </citation>
    <scope>NUCLEOTIDE SEQUENCE [LARGE SCALE GENOMIC DNA]</scope>
    <source>
        <strain evidence="10">ATCC 49802 / DSM 20745 / S 6022</strain>
    </source>
</reference>
<dbReference type="NCBIfam" id="TIGR00254">
    <property type="entry name" value="GGDEF"/>
    <property type="match status" value="1"/>
</dbReference>
<feature type="domain" description="Response regulatory" evidence="6">
    <location>
        <begin position="1"/>
        <end position="114"/>
    </location>
</feature>
<evidence type="ECO:0000256" key="5">
    <source>
        <dbReference type="PROSITE-ProRule" id="PRU00169"/>
    </source>
</evidence>
<dbReference type="CDD" id="cd00130">
    <property type="entry name" value="PAS"/>
    <property type="match status" value="1"/>
</dbReference>
<dbReference type="GO" id="GO:0016301">
    <property type="term" value="F:kinase activity"/>
    <property type="evidence" value="ECO:0007669"/>
    <property type="project" value="UniProtKB-KW"/>
</dbReference>
<dbReference type="SUPFAM" id="SSF52172">
    <property type="entry name" value="CheY-like"/>
    <property type="match status" value="1"/>
</dbReference>
<dbReference type="Gene3D" id="3.30.450.40">
    <property type="match status" value="2"/>
</dbReference>
<dbReference type="HOGENOM" id="CLU_372102_0_0_0"/>
<dbReference type="InterPro" id="IPR050469">
    <property type="entry name" value="Diguanylate_Cyclase"/>
</dbReference>
<dbReference type="KEGG" id="sti:Sthe_2789"/>
<dbReference type="Proteomes" id="UP000002027">
    <property type="component" value="Chromosome 2"/>
</dbReference>
<dbReference type="InterPro" id="IPR043128">
    <property type="entry name" value="Rev_trsase/Diguanyl_cyclase"/>
</dbReference>
<dbReference type="eggNOG" id="COG3706">
    <property type="taxonomic scope" value="Bacteria"/>
</dbReference>
<keyword evidence="5" id="KW-0597">Phosphoprotein</keyword>
<dbReference type="eggNOG" id="COG1956">
    <property type="taxonomic scope" value="Bacteria"/>
</dbReference>
<keyword evidence="3" id="KW-0418">Kinase</keyword>
<dbReference type="InterPro" id="IPR029016">
    <property type="entry name" value="GAF-like_dom_sf"/>
</dbReference>
<dbReference type="AlphaFoldDB" id="D1C8Q9"/>
<keyword evidence="10" id="KW-1185">Reference proteome</keyword>
<dbReference type="PANTHER" id="PTHR45138">
    <property type="entry name" value="REGULATORY COMPONENTS OF SENSORY TRANSDUCTION SYSTEM"/>
    <property type="match status" value="1"/>
</dbReference>
<dbReference type="PROSITE" id="PS50112">
    <property type="entry name" value="PAS"/>
    <property type="match status" value="1"/>
</dbReference>
<protein>
    <recommendedName>
        <fullName evidence="1">diguanylate cyclase</fullName>
        <ecNumber evidence="1">2.7.7.65</ecNumber>
    </recommendedName>
</protein>
<dbReference type="SUPFAM" id="SSF55073">
    <property type="entry name" value="Nucleotide cyclase"/>
    <property type="match status" value="1"/>
</dbReference>